<evidence type="ECO:0000313" key="14">
    <source>
        <dbReference type="EMBL" id="MBC1177824.1"/>
    </source>
</evidence>
<feature type="domain" description="GATA-type" evidence="13">
    <location>
        <begin position="168"/>
        <end position="221"/>
    </location>
</feature>
<dbReference type="AlphaFoldDB" id="A0A1B0CB04"/>
<evidence type="ECO:0000313" key="15">
    <source>
        <dbReference type="EnsemblMetazoa" id="LLOJ001303-PA"/>
    </source>
</evidence>
<dbReference type="VEuPathDB" id="VectorBase:LLOJ001303"/>
<dbReference type="VEuPathDB" id="VectorBase:LLONM1_003973"/>
<evidence type="ECO:0000256" key="10">
    <source>
        <dbReference type="ARBA" id="ARBA00023242"/>
    </source>
</evidence>
<evidence type="ECO:0000256" key="1">
    <source>
        <dbReference type="ARBA" id="ARBA00004123"/>
    </source>
</evidence>
<dbReference type="KEGG" id="lll:129786092"/>
<keyword evidence="7" id="KW-0238">DNA-binding</keyword>
<keyword evidence="2" id="KW-0479">Metal-binding</keyword>
<dbReference type="CDD" id="cd00202">
    <property type="entry name" value="ZnF_GATA"/>
    <property type="match status" value="2"/>
</dbReference>
<dbReference type="EnsemblMetazoa" id="LLOJ001303-RA">
    <property type="protein sequence ID" value="LLOJ001303-PA"/>
    <property type="gene ID" value="LLOJ001303"/>
</dbReference>
<dbReference type="SUPFAM" id="SSF57716">
    <property type="entry name" value="Glucocorticoid receptor-like (DNA-binding domain)"/>
    <property type="match status" value="2"/>
</dbReference>
<feature type="domain" description="GATA-type" evidence="13">
    <location>
        <begin position="114"/>
        <end position="168"/>
    </location>
</feature>
<dbReference type="Pfam" id="PF00320">
    <property type="entry name" value="GATA"/>
    <property type="match status" value="2"/>
</dbReference>
<dbReference type="RefSeq" id="XP_055676880.1">
    <property type="nucleotide sequence ID" value="XM_055820905.1"/>
</dbReference>
<evidence type="ECO:0000256" key="11">
    <source>
        <dbReference type="PROSITE-ProRule" id="PRU00094"/>
    </source>
</evidence>
<feature type="compositionally biased region" description="Polar residues" evidence="12">
    <location>
        <begin position="306"/>
        <end position="327"/>
    </location>
</feature>
<evidence type="ECO:0000256" key="7">
    <source>
        <dbReference type="ARBA" id="ARBA00023125"/>
    </source>
</evidence>
<dbReference type="PRINTS" id="PR00619">
    <property type="entry name" value="GATAZNFINGER"/>
</dbReference>
<keyword evidence="16" id="KW-1185">Reference proteome</keyword>
<dbReference type="OrthoDB" id="2162994at2759"/>
<dbReference type="PROSITE" id="PS00344">
    <property type="entry name" value="GATA_ZN_FINGER_1"/>
    <property type="match status" value="2"/>
</dbReference>
<dbReference type="GO" id="GO:0045944">
    <property type="term" value="P:positive regulation of transcription by RNA polymerase II"/>
    <property type="evidence" value="ECO:0007669"/>
    <property type="project" value="TreeGrafter"/>
</dbReference>
<feature type="region of interest" description="Disordered" evidence="12">
    <location>
        <begin position="213"/>
        <end position="327"/>
    </location>
</feature>
<dbReference type="FunFam" id="3.30.50.10:FF:000001">
    <property type="entry name" value="GATA transcription factor (GATAd)"/>
    <property type="match status" value="1"/>
</dbReference>
<evidence type="ECO:0000256" key="8">
    <source>
        <dbReference type="ARBA" id="ARBA00023159"/>
    </source>
</evidence>
<evidence type="ECO:0000313" key="16">
    <source>
        <dbReference type="Proteomes" id="UP000092461"/>
    </source>
</evidence>
<dbReference type="FunFam" id="3.30.50.10:FF:000002">
    <property type="entry name" value="Gata transcription factor gatad"/>
    <property type="match status" value="1"/>
</dbReference>
<dbReference type="PROSITE" id="PS50114">
    <property type="entry name" value="GATA_ZN_FINGER_2"/>
    <property type="match status" value="2"/>
</dbReference>
<evidence type="ECO:0000256" key="12">
    <source>
        <dbReference type="SAM" id="MobiDB-lite"/>
    </source>
</evidence>
<dbReference type="GO" id="GO:0000978">
    <property type="term" value="F:RNA polymerase II cis-regulatory region sequence-specific DNA binding"/>
    <property type="evidence" value="ECO:0007669"/>
    <property type="project" value="TreeGrafter"/>
</dbReference>
<proteinExistence type="predicted"/>
<reference evidence="16" key="1">
    <citation type="submission" date="2012-05" db="EMBL/GenBank/DDBJ databases">
        <title>Whole Genome Assembly of Lutzomyia longipalpis.</title>
        <authorList>
            <person name="Richards S."/>
            <person name="Qu C."/>
            <person name="Dillon R."/>
            <person name="Worley K."/>
            <person name="Scherer S."/>
            <person name="Batterton M."/>
            <person name="Taylor A."/>
            <person name="Hawes A."/>
            <person name="Hernandez B."/>
            <person name="Kovar C."/>
            <person name="Mandapat C."/>
            <person name="Pham C."/>
            <person name="Qu C."/>
            <person name="Jing C."/>
            <person name="Bess C."/>
            <person name="Bandaranaike D."/>
            <person name="Ngo D."/>
            <person name="Ongeri F."/>
            <person name="Arias F."/>
            <person name="Lara F."/>
            <person name="Weissenberger G."/>
            <person name="Kamau G."/>
            <person name="Han H."/>
            <person name="Shen H."/>
            <person name="Dinh H."/>
            <person name="Khalil I."/>
            <person name="Jones J."/>
            <person name="Shafer J."/>
            <person name="Jayaseelan J."/>
            <person name="Quiroz J."/>
            <person name="Blankenburg K."/>
            <person name="Nguyen L."/>
            <person name="Jackson L."/>
            <person name="Francisco L."/>
            <person name="Tang L.-Y."/>
            <person name="Pu L.-L."/>
            <person name="Perales L."/>
            <person name="Lorensuhewa L."/>
            <person name="Munidasa M."/>
            <person name="Coyle M."/>
            <person name="Taylor M."/>
            <person name="Puazo M."/>
            <person name="Firestine M."/>
            <person name="Scheel M."/>
            <person name="Javaid M."/>
            <person name="Wang M."/>
            <person name="Li M."/>
            <person name="Tabassum N."/>
            <person name="Saada N."/>
            <person name="Osuji N."/>
            <person name="Aqrawi P."/>
            <person name="Fu Q."/>
            <person name="Thornton R."/>
            <person name="Raj R."/>
            <person name="Goodspeed R."/>
            <person name="Mata R."/>
            <person name="Najjar R."/>
            <person name="Gubbala S."/>
            <person name="Lee S."/>
            <person name="Denson S."/>
            <person name="Patil S."/>
            <person name="Macmil S."/>
            <person name="Qi S."/>
            <person name="Matskevitch T."/>
            <person name="Palculict T."/>
            <person name="Mathew T."/>
            <person name="Vee V."/>
            <person name="Velamala V."/>
            <person name="Korchina V."/>
            <person name="Cai W."/>
            <person name="Liu W."/>
            <person name="Dai W."/>
            <person name="Zou X."/>
            <person name="Zhu Y."/>
            <person name="Zhang Y."/>
            <person name="Wu Y.-Q."/>
            <person name="Xin Y."/>
            <person name="Nazarath L."/>
            <person name="Kovar C."/>
            <person name="Han Y."/>
            <person name="Muzny D."/>
            <person name="Gibbs R."/>
        </authorList>
    </citation>
    <scope>NUCLEOTIDE SEQUENCE [LARGE SCALE GENOMIC DNA]</scope>
    <source>
        <strain evidence="16">Jacobina</strain>
    </source>
</reference>
<dbReference type="SMART" id="SM00401">
    <property type="entry name" value="ZnF_GATA"/>
    <property type="match status" value="2"/>
</dbReference>
<dbReference type="GO" id="GO:0000981">
    <property type="term" value="F:DNA-binding transcription factor activity, RNA polymerase II-specific"/>
    <property type="evidence" value="ECO:0007669"/>
    <property type="project" value="TreeGrafter"/>
</dbReference>
<reference evidence="15" key="3">
    <citation type="submission" date="2020-05" db="UniProtKB">
        <authorList>
            <consortium name="EnsemblMetazoa"/>
        </authorList>
    </citation>
    <scope>IDENTIFICATION</scope>
    <source>
        <strain evidence="15">Jacobina</strain>
    </source>
</reference>
<dbReference type="GO" id="GO:0008270">
    <property type="term" value="F:zinc ion binding"/>
    <property type="evidence" value="ECO:0007669"/>
    <property type="project" value="UniProtKB-KW"/>
</dbReference>
<comment type="subcellular location">
    <subcellularLocation>
        <location evidence="1">Nucleus</location>
    </subcellularLocation>
</comment>
<name>A0A1B0CB04_LUTLO</name>
<keyword evidence="10" id="KW-0539">Nucleus</keyword>
<evidence type="ECO:0000259" key="13">
    <source>
        <dbReference type="PROSITE" id="PS50114"/>
    </source>
</evidence>
<keyword evidence="4 11" id="KW-0863">Zinc-finger</keyword>
<dbReference type="GO" id="GO:0000122">
    <property type="term" value="P:negative regulation of transcription by RNA polymerase II"/>
    <property type="evidence" value="ECO:0007669"/>
    <property type="project" value="TreeGrafter"/>
</dbReference>
<reference evidence="14" key="2">
    <citation type="journal article" date="2020" name="BMC">
        <title>Leishmania infection induces a limited differential gene expression in the sand fly midgut.</title>
        <authorList>
            <person name="Coutinho-Abreu I.V."/>
            <person name="Serafim T.D."/>
            <person name="Meneses C."/>
            <person name="Kamhawi S."/>
            <person name="Oliveira F."/>
            <person name="Valenzuela J.G."/>
        </authorList>
    </citation>
    <scope>NUCLEOTIDE SEQUENCE</scope>
    <source>
        <strain evidence="14">Jacobina</strain>
        <tissue evidence="14">Midgut</tissue>
    </source>
</reference>
<keyword evidence="3" id="KW-0677">Repeat</keyword>
<dbReference type="GO" id="GO:0045165">
    <property type="term" value="P:cell fate commitment"/>
    <property type="evidence" value="ECO:0007669"/>
    <property type="project" value="TreeGrafter"/>
</dbReference>
<dbReference type="InterPro" id="IPR000679">
    <property type="entry name" value="Znf_GATA"/>
</dbReference>
<dbReference type="GeneID" id="129786092"/>
<dbReference type="InterPro" id="IPR039355">
    <property type="entry name" value="Transcription_factor_GATA"/>
</dbReference>
<keyword evidence="8" id="KW-0010">Activator</keyword>
<keyword evidence="5" id="KW-0862">Zinc</keyword>
<feature type="compositionally biased region" description="Basic and acidic residues" evidence="12">
    <location>
        <begin position="238"/>
        <end position="247"/>
    </location>
</feature>
<evidence type="ECO:0000256" key="9">
    <source>
        <dbReference type="ARBA" id="ARBA00023163"/>
    </source>
</evidence>
<feature type="compositionally biased region" description="Polar residues" evidence="12">
    <location>
        <begin position="255"/>
        <end position="291"/>
    </location>
</feature>
<dbReference type="PANTHER" id="PTHR10071">
    <property type="entry name" value="TRANSCRIPTION FACTOR GATA FAMILY MEMBER"/>
    <property type="match status" value="1"/>
</dbReference>
<sequence length="431" mass="46452">MFHSTAAYPEMPSMAASGGHSAVSFHQSANGSTTAPVYVPSSRAIPPSQYAPHGSPFAGATQNGWPADGFASTHSQLPPQFYAQNAMMMSSWRAYDPTRFQSTSPYDSALDYQFGEGRECVNCGAISTPLWRRDGTGHYLCNACGLYHKMNGMNRPLIKPNKRLTATRRLGLCCTNCGTRTTTLWRRNNDGEPVCNACGLYYKLHGVNRPLAMRKDGIQTRKRKPKKNTSSSGVNLGGKDESHDDIKPPVGGGISNNTTTLSHSTDRNSNTTTKSLQSHSTNKTHLISSASRGALPHHHSPLHHPQSYNLATSMTPTSHQSTHAVANPTSSPIVTAAKYDLTTHHAQSTPNVHSPHTGYLHNNLPGSFGAVKTETSPTNYDYMNNCIQSGYFGGSFGAHLANAPPSHGATELAGYHHQHNVIQAAKLMASS</sequence>
<protein>
    <submittedName>
        <fullName evidence="14">Putative transcription factor gata-4</fullName>
    </submittedName>
</protein>
<dbReference type="EMBL" id="AJWK01004695">
    <property type="status" value="NOT_ANNOTATED_CDS"/>
    <property type="molecule type" value="Genomic_DNA"/>
</dbReference>
<evidence type="ECO:0000256" key="2">
    <source>
        <dbReference type="ARBA" id="ARBA00022723"/>
    </source>
</evidence>
<keyword evidence="6" id="KW-0805">Transcription regulation</keyword>
<dbReference type="GO" id="GO:0005634">
    <property type="term" value="C:nucleus"/>
    <property type="evidence" value="ECO:0007669"/>
    <property type="project" value="UniProtKB-SubCell"/>
</dbReference>
<dbReference type="EMBL" id="GITU01009121">
    <property type="protein sequence ID" value="MBC1177824.1"/>
    <property type="molecule type" value="Transcribed_RNA"/>
</dbReference>
<dbReference type="PANTHER" id="PTHR10071:SF337">
    <property type="entry name" value="GATA-BINDING FACTOR A"/>
    <property type="match status" value="1"/>
</dbReference>
<evidence type="ECO:0000256" key="4">
    <source>
        <dbReference type="ARBA" id="ARBA00022771"/>
    </source>
</evidence>
<evidence type="ECO:0000256" key="5">
    <source>
        <dbReference type="ARBA" id="ARBA00022833"/>
    </source>
</evidence>
<dbReference type="InterPro" id="IPR013088">
    <property type="entry name" value="Znf_NHR/GATA"/>
</dbReference>
<dbReference type="Proteomes" id="UP000092461">
    <property type="component" value="Unassembled WGS sequence"/>
</dbReference>
<organism evidence="15 16">
    <name type="scientific">Lutzomyia longipalpis</name>
    <name type="common">Sand fly</name>
    <dbReference type="NCBI Taxonomy" id="7200"/>
    <lineage>
        <taxon>Eukaryota</taxon>
        <taxon>Metazoa</taxon>
        <taxon>Ecdysozoa</taxon>
        <taxon>Arthropoda</taxon>
        <taxon>Hexapoda</taxon>
        <taxon>Insecta</taxon>
        <taxon>Pterygota</taxon>
        <taxon>Neoptera</taxon>
        <taxon>Endopterygota</taxon>
        <taxon>Diptera</taxon>
        <taxon>Nematocera</taxon>
        <taxon>Psychodoidea</taxon>
        <taxon>Psychodidae</taxon>
        <taxon>Lutzomyia</taxon>
        <taxon>Lutzomyia</taxon>
    </lineage>
</organism>
<dbReference type="Gene3D" id="3.30.50.10">
    <property type="entry name" value="Erythroid Transcription Factor GATA-1, subunit A"/>
    <property type="match status" value="2"/>
</dbReference>
<accession>A0A1B0CB04</accession>
<evidence type="ECO:0000256" key="6">
    <source>
        <dbReference type="ARBA" id="ARBA00023015"/>
    </source>
</evidence>
<keyword evidence="9" id="KW-0804">Transcription</keyword>
<evidence type="ECO:0000256" key="3">
    <source>
        <dbReference type="ARBA" id="ARBA00022737"/>
    </source>
</evidence>